<dbReference type="Gene3D" id="3.40.50.1820">
    <property type="entry name" value="alpha/beta hydrolase"/>
    <property type="match status" value="1"/>
</dbReference>
<accession>A0A1C7LN30</accession>
<dbReference type="OrthoDB" id="2794655at2759"/>
<dbReference type="Proteomes" id="UP000092993">
    <property type="component" value="Unassembled WGS sequence"/>
</dbReference>
<keyword evidence="2" id="KW-1185">Reference proteome</keyword>
<evidence type="ECO:0000313" key="2">
    <source>
        <dbReference type="Proteomes" id="UP000092993"/>
    </source>
</evidence>
<dbReference type="AlphaFoldDB" id="A0A1C7LN30"/>
<dbReference type="InterPro" id="IPR029058">
    <property type="entry name" value="AB_hydrolase_fold"/>
</dbReference>
<evidence type="ECO:0000313" key="1">
    <source>
        <dbReference type="EMBL" id="OBZ65389.1"/>
    </source>
</evidence>
<organism evidence="1 2">
    <name type="scientific">Grifola frondosa</name>
    <name type="common">Maitake</name>
    <name type="synonym">Polyporus frondosus</name>
    <dbReference type="NCBI Taxonomy" id="5627"/>
    <lineage>
        <taxon>Eukaryota</taxon>
        <taxon>Fungi</taxon>
        <taxon>Dikarya</taxon>
        <taxon>Basidiomycota</taxon>
        <taxon>Agaricomycotina</taxon>
        <taxon>Agaricomycetes</taxon>
        <taxon>Polyporales</taxon>
        <taxon>Grifolaceae</taxon>
        <taxon>Grifola</taxon>
    </lineage>
</organism>
<reference evidence="1 2" key="1">
    <citation type="submission" date="2016-03" db="EMBL/GenBank/DDBJ databases">
        <title>Whole genome sequencing of Grifola frondosa 9006-11.</title>
        <authorList>
            <person name="Min B."/>
            <person name="Park H."/>
            <person name="Kim J.-G."/>
            <person name="Cho H."/>
            <person name="Oh Y.-L."/>
            <person name="Kong W.-S."/>
            <person name="Choi I.-G."/>
        </authorList>
    </citation>
    <scope>NUCLEOTIDE SEQUENCE [LARGE SCALE GENOMIC DNA]</scope>
    <source>
        <strain evidence="1 2">9006-11</strain>
    </source>
</reference>
<comment type="caution">
    <text evidence="1">The sequence shown here is derived from an EMBL/GenBank/DDBJ whole genome shotgun (WGS) entry which is preliminary data.</text>
</comment>
<proteinExistence type="predicted"/>
<protein>
    <submittedName>
        <fullName evidence="1">Uncharacterized protein</fullName>
    </submittedName>
</protein>
<name>A0A1C7LN30_GRIFR</name>
<sequence length="105" mass="11440">MRCSSANNMLQCLREAPLGDAAVDKTPTISSPQSLAISWFPRADGVFLKDDDEVLLSQGKAMSKMKRCLMSDASDVDSTDAELVDYITGNYPHGVTRADVDKLLE</sequence>
<dbReference type="STRING" id="5627.A0A1C7LN30"/>
<gene>
    <name evidence="1" type="ORF">A0H81_14553</name>
</gene>
<dbReference type="EMBL" id="LUGG01000044">
    <property type="protein sequence ID" value="OBZ65389.1"/>
    <property type="molecule type" value="Genomic_DNA"/>
</dbReference>